<gene>
    <name evidence="2" type="ORF">EYF80_062877</name>
</gene>
<feature type="compositionally biased region" description="Basic and acidic residues" evidence="1">
    <location>
        <begin position="26"/>
        <end position="37"/>
    </location>
</feature>
<comment type="caution">
    <text evidence="2">The sequence shown here is derived from an EMBL/GenBank/DDBJ whole genome shotgun (WGS) entry which is preliminary data.</text>
</comment>
<proteinExistence type="predicted"/>
<evidence type="ECO:0000313" key="2">
    <source>
        <dbReference type="EMBL" id="TNN26981.1"/>
    </source>
</evidence>
<organism evidence="2 3">
    <name type="scientific">Liparis tanakae</name>
    <name type="common">Tanaka's snailfish</name>
    <dbReference type="NCBI Taxonomy" id="230148"/>
    <lineage>
        <taxon>Eukaryota</taxon>
        <taxon>Metazoa</taxon>
        <taxon>Chordata</taxon>
        <taxon>Craniata</taxon>
        <taxon>Vertebrata</taxon>
        <taxon>Euteleostomi</taxon>
        <taxon>Actinopterygii</taxon>
        <taxon>Neopterygii</taxon>
        <taxon>Teleostei</taxon>
        <taxon>Neoteleostei</taxon>
        <taxon>Acanthomorphata</taxon>
        <taxon>Eupercaria</taxon>
        <taxon>Perciformes</taxon>
        <taxon>Cottioidei</taxon>
        <taxon>Cottales</taxon>
        <taxon>Liparidae</taxon>
        <taxon>Liparis</taxon>
    </lineage>
</organism>
<reference evidence="2 3" key="1">
    <citation type="submission" date="2019-03" db="EMBL/GenBank/DDBJ databases">
        <title>First draft genome of Liparis tanakae, snailfish: a comprehensive survey of snailfish specific genes.</title>
        <authorList>
            <person name="Kim W."/>
            <person name="Song I."/>
            <person name="Jeong J.-H."/>
            <person name="Kim D."/>
            <person name="Kim S."/>
            <person name="Ryu S."/>
            <person name="Song J.Y."/>
            <person name="Lee S.K."/>
        </authorList>
    </citation>
    <scope>NUCLEOTIDE SEQUENCE [LARGE SCALE GENOMIC DNA]</scope>
    <source>
        <tissue evidence="2">Muscle</tissue>
    </source>
</reference>
<accession>A0A4Z2EE08</accession>
<dbReference type="Proteomes" id="UP000314294">
    <property type="component" value="Unassembled WGS sequence"/>
</dbReference>
<feature type="compositionally biased region" description="Low complexity" evidence="1">
    <location>
        <begin position="38"/>
        <end position="52"/>
    </location>
</feature>
<name>A0A4Z2EE08_9TELE</name>
<protein>
    <submittedName>
        <fullName evidence="2">Uncharacterized protein</fullName>
    </submittedName>
</protein>
<sequence>MGPPGPSSQSERSAHLLLLYPGQQAREGEAGPVRRVEAPPAHSAASAPPQSATENTRTHLSTVGSTLSSLKVIK</sequence>
<feature type="region of interest" description="Disordered" evidence="1">
    <location>
        <begin position="23"/>
        <end position="74"/>
    </location>
</feature>
<evidence type="ECO:0000256" key="1">
    <source>
        <dbReference type="SAM" id="MobiDB-lite"/>
    </source>
</evidence>
<dbReference type="EMBL" id="SRLO01009114">
    <property type="protein sequence ID" value="TNN26981.1"/>
    <property type="molecule type" value="Genomic_DNA"/>
</dbReference>
<feature type="compositionally biased region" description="Polar residues" evidence="1">
    <location>
        <begin position="53"/>
        <end position="74"/>
    </location>
</feature>
<keyword evidence="3" id="KW-1185">Reference proteome</keyword>
<dbReference type="AlphaFoldDB" id="A0A4Z2EE08"/>
<evidence type="ECO:0000313" key="3">
    <source>
        <dbReference type="Proteomes" id="UP000314294"/>
    </source>
</evidence>